<evidence type="ECO:0000313" key="3">
    <source>
        <dbReference type="Proteomes" id="UP000760860"/>
    </source>
</evidence>
<dbReference type="Proteomes" id="UP000760860">
    <property type="component" value="Unassembled WGS sequence"/>
</dbReference>
<dbReference type="Proteomes" id="UP000736787">
    <property type="component" value="Unassembled WGS sequence"/>
</dbReference>
<comment type="caution">
    <text evidence="2">The sequence shown here is derived from an EMBL/GenBank/DDBJ whole genome shotgun (WGS) entry which is preliminary data.</text>
</comment>
<evidence type="ECO:0000313" key="2">
    <source>
        <dbReference type="EMBL" id="KAG3214972.1"/>
    </source>
</evidence>
<protein>
    <submittedName>
        <fullName evidence="2">Uncharacterized protein</fullName>
    </submittedName>
</protein>
<reference evidence="2" key="1">
    <citation type="submission" date="2018-05" db="EMBL/GenBank/DDBJ databases">
        <title>Effector identification in a new, highly contiguous assembly of the strawberry crown rot pathogen Phytophthora cactorum.</title>
        <authorList>
            <person name="Armitage A.D."/>
            <person name="Nellist C.F."/>
            <person name="Bates H."/>
            <person name="Vickerstaff R.J."/>
            <person name="Harrison R.J."/>
        </authorList>
    </citation>
    <scope>NUCLEOTIDE SEQUENCE</scope>
    <source>
        <strain evidence="1">4040</strain>
        <strain evidence="2">P421</strain>
    </source>
</reference>
<proteinExistence type="predicted"/>
<evidence type="ECO:0000313" key="1">
    <source>
        <dbReference type="EMBL" id="KAG2918944.1"/>
    </source>
</evidence>
<name>A0A8T1HVA7_9STRA</name>
<dbReference type="EMBL" id="RCMV01000594">
    <property type="protein sequence ID" value="KAG3214972.1"/>
    <property type="molecule type" value="Genomic_DNA"/>
</dbReference>
<accession>A0A8T1HVA7</accession>
<dbReference type="AlphaFoldDB" id="A0A8T1HVA7"/>
<dbReference type="EMBL" id="RCMK01000616">
    <property type="protein sequence ID" value="KAG2918944.1"/>
    <property type="molecule type" value="Genomic_DNA"/>
</dbReference>
<organism evidence="2 3">
    <name type="scientific">Phytophthora cactorum</name>
    <dbReference type="NCBI Taxonomy" id="29920"/>
    <lineage>
        <taxon>Eukaryota</taxon>
        <taxon>Sar</taxon>
        <taxon>Stramenopiles</taxon>
        <taxon>Oomycota</taxon>
        <taxon>Peronosporomycetes</taxon>
        <taxon>Peronosporales</taxon>
        <taxon>Peronosporaceae</taxon>
        <taxon>Phytophthora</taxon>
    </lineage>
</organism>
<sequence>MLAAGSFGIDIDSVNLTPRVVAIISRWIFPIHPGVVPLCASDATRDCQKGLQRLGSTRFAGALTTRRCDAASGDGRQESRRQHKP</sequence>
<gene>
    <name evidence="1" type="ORF">PC117_g16905</name>
    <name evidence="2" type="ORF">PC129_g14137</name>
</gene>